<dbReference type="AlphaFoldDB" id="A0AAX2TRJ2"/>
<comment type="caution">
    <text evidence="2">The sequence shown here is derived from an EMBL/GenBank/DDBJ whole genome shotgun (WGS) entry which is preliminary data.</text>
</comment>
<evidence type="ECO:0000256" key="1">
    <source>
        <dbReference type="SAM" id="Phobius"/>
    </source>
</evidence>
<dbReference type="RefSeq" id="WP_080281761.1">
    <property type="nucleotide sequence ID" value="NZ_PTPJ01000011.1"/>
</dbReference>
<reference evidence="2 3" key="1">
    <citation type="submission" date="2019-04" db="EMBL/GenBank/DDBJ databases">
        <title>The CDC panel for molecular diagnostics of ciprofloxacin resistance and its use for research and clinical development.</title>
        <authorList>
            <person name="Liu H."/>
            <person name="Tang K."/>
            <person name="Pham C."/>
            <person name="Schmerer M."/>
        </authorList>
    </citation>
    <scope>NUCLEOTIDE SEQUENCE [LARGE SCALE GENOMIC DNA]</scope>
    <source>
        <strain evidence="2 3">LRRBGS_0742</strain>
    </source>
</reference>
<keyword evidence="1" id="KW-1133">Transmembrane helix</keyword>
<gene>
    <name evidence="2" type="ORF">E8M63_04035</name>
</gene>
<dbReference type="EMBL" id="SUQX01000004">
    <property type="protein sequence ID" value="TJX06340.1"/>
    <property type="molecule type" value="Genomic_DNA"/>
</dbReference>
<evidence type="ECO:0000313" key="2">
    <source>
        <dbReference type="EMBL" id="TJX06340.1"/>
    </source>
</evidence>
<keyword evidence="1" id="KW-0812">Transmembrane</keyword>
<dbReference type="Proteomes" id="UP000307092">
    <property type="component" value="Unassembled WGS sequence"/>
</dbReference>
<feature type="transmembrane region" description="Helical" evidence="1">
    <location>
        <begin position="64"/>
        <end position="91"/>
    </location>
</feature>
<organism evidence="2 3">
    <name type="scientific">Neisseria gonorrhoeae</name>
    <dbReference type="NCBI Taxonomy" id="485"/>
    <lineage>
        <taxon>Bacteria</taxon>
        <taxon>Pseudomonadati</taxon>
        <taxon>Pseudomonadota</taxon>
        <taxon>Betaproteobacteria</taxon>
        <taxon>Neisseriales</taxon>
        <taxon>Neisseriaceae</taxon>
        <taxon>Neisseria</taxon>
    </lineage>
</organism>
<evidence type="ECO:0000313" key="3">
    <source>
        <dbReference type="Proteomes" id="UP000307092"/>
    </source>
</evidence>
<sequence>MLIRYISRHPKNEERQEFIGKTATFPPSFPRKRESRFVRFRLFPIDSCRVGGLDSRLRGNDGTLGFCFCFSVFAGMTGKLAVVSYGVVFVFG</sequence>
<accession>A0AAX2TRJ2</accession>
<proteinExistence type="predicted"/>
<keyword evidence="1" id="KW-0472">Membrane</keyword>
<name>A0AAX2TRJ2_NEIGO</name>
<protein>
    <submittedName>
        <fullName evidence="2">Uncharacterized protein</fullName>
    </submittedName>
</protein>